<sequence>MQDLTRVLPVHLVAEFAWCLVSQCCVRQRKWYLKLIHHSTGQGQLPPASVVVKILRCRADP</sequence>
<dbReference type="AlphaFoldDB" id="A0A5B7EC83"/>
<evidence type="ECO:0000313" key="2">
    <source>
        <dbReference type="Proteomes" id="UP000324222"/>
    </source>
</evidence>
<protein>
    <submittedName>
        <fullName evidence="1">Uncharacterized protein</fullName>
    </submittedName>
</protein>
<comment type="caution">
    <text evidence="1">The sequence shown here is derived from an EMBL/GenBank/DDBJ whole genome shotgun (WGS) entry which is preliminary data.</text>
</comment>
<proteinExistence type="predicted"/>
<dbReference type="EMBL" id="VSRR010002279">
    <property type="protein sequence ID" value="MPC30573.1"/>
    <property type="molecule type" value="Genomic_DNA"/>
</dbReference>
<accession>A0A5B7EC83</accession>
<name>A0A5B7EC83_PORTR</name>
<organism evidence="1 2">
    <name type="scientific">Portunus trituberculatus</name>
    <name type="common">Swimming crab</name>
    <name type="synonym">Neptunus trituberculatus</name>
    <dbReference type="NCBI Taxonomy" id="210409"/>
    <lineage>
        <taxon>Eukaryota</taxon>
        <taxon>Metazoa</taxon>
        <taxon>Ecdysozoa</taxon>
        <taxon>Arthropoda</taxon>
        <taxon>Crustacea</taxon>
        <taxon>Multicrustacea</taxon>
        <taxon>Malacostraca</taxon>
        <taxon>Eumalacostraca</taxon>
        <taxon>Eucarida</taxon>
        <taxon>Decapoda</taxon>
        <taxon>Pleocyemata</taxon>
        <taxon>Brachyura</taxon>
        <taxon>Eubrachyura</taxon>
        <taxon>Portunoidea</taxon>
        <taxon>Portunidae</taxon>
        <taxon>Portuninae</taxon>
        <taxon>Portunus</taxon>
    </lineage>
</organism>
<keyword evidence="2" id="KW-1185">Reference proteome</keyword>
<dbReference type="Proteomes" id="UP000324222">
    <property type="component" value="Unassembled WGS sequence"/>
</dbReference>
<gene>
    <name evidence="1" type="ORF">E2C01_023840</name>
</gene>
<evidence type="ECO:0000313" key="1">
    <source>
        <dbReference type="EMBL" id="MPC30573.1"/>
    </source>
</evidence>
<reference evidence="1 2" key="1">
    <citation type="submission" date="2019-05" db="EMBL/GenBank/DDBJ databases">
        <title>Another draft genome of Portunus trituberculatus and its Hox gene families provides insights of decapod evolution.</title>
        <authorList>
            <person name="Jeong J.-H."/>
            <person name="Song I."/>
            <person name="Kim S."/>
            <person name="Choi T."/>
            <person name="Kim D."/>
            <person name="Ryu S."/>
            <person name="Kim W."/>
        </authorList>
    </citation>
    <scope>NUCLEOTIDE SEQUENCE [LARGE SCALE GENOMIC DNA]</scope>
    <source>
        <tissue evidence="1">Muscle</tissue>
    </source>
</reference>